<evidence type="ECO:0000256" key="2">
    <source>
        <dbReference type="ARBA" id="ARBA00022723"/>
    </source>
</evidence>
<dbReference type="AlphaFoldDB" id="A0A4Z0D1I8"/>
<protein>
    <submittedName>
        <fullName evidence="9">M3 family oligoendopeptidase</fullName>
    </submittedName>
</protein>
<dbReference type="InterPro" id="IPR011977">
    <property type="entry name" value="Pept_M3B_clade3"/>
</dbReference>
<dbReference type="Proteomes" id="UP000298381">
    <property type="component" value="Unassembled WGS sequence"/>
</dbReference>
<evidence type="ECO:0000259" key="7">
    <source>
        <dbReference type="Pfam" id="PF01432"/>
    </source>
</evidence>
<dbReference type="OrthoDB" id="9766487at2"/>
<dbReference type="CDD" id="cd09607">
    <property type="entry name" value="M3B_PepF"/>
    <property type="match status" value="1"/>
</dbReference>
<dbReference type="GO" id="GO:0004222">
    <property type="term" value="F:metalloendopeptidase activity"/>
    <property type="evidence" value="ECO:0007669"/>
    <property type="project" value="InterPro"/>
</dbReference>
<gene>
    <name evidence="9" type="ORF">E4100_08955</name>
</gene>
<dbReference type="EMBL" id="SRIB01000017">
    <property type="protein sequence ID" value="TFZ39185.1"/>
    <property type="molecule type" value="Genomic_DNA"/>
</dbReference>
<dbReference type="RefSeq" id="WP_135271710.1">
    <property type="nucleotide sequence ID" value="NZ_SRIB01000017.1"/>
</dbReference>
<name>A0A4Z0D1I8_9FIRM</name>
<dbReference type="GO" id="GO:0004181">
    <property type="term" value="F:metallocarboxypeptidase activity"/>
    <property type="evidence" value="ECO:0007669"/>
    <property type="project" value="InterPro"/>
</dbReference>
<feature type="domain" description="Oligopeptidase F N-terminal" evidence="8">
    <location>
        <begin position="112"/>
        <end position="172"/>
    </location>
</feature>
<dbReference type="SUPFAM" id="SSF55486">
    <property type="entry name" value="Metalloproteases ('zincins'), catalytic domain"/>
    <property type="match status" value="1"/>
</dbReference>
<dbReference type="InterPro" id="IPR001333">
    <property type="entry name" value="Peptidase_M32_Taq"/>
</dbReference>
<dbReference type="PANTHER" id="PTHR34217">
    <property type="entry name" value="METAL-DEPENDENT CARBOXYPEPTIDASE"/>
    <property type="match status" value="1"/>
</dbReference>
<comment type="similarity">
    <text evidence="6">Belongs to the peptidase M3 family.</text>
</comment>
<dbReference type="InterPro" id="IPR042088">
    <property type="entry name" value="OligoPept_F_C"/>
</dbReference>
<keyword evidence="1 6" id="KW-0645">Protease</keyword>
<keyword evidence="2 6" id="KW-0479">Metal-binding</keyword>
<dbReference type="InterPro" id="IPR034006">
    <property type="entry name" value="M3B_PepF_2"/>
</dbReference>
<dbReference type="GO" id="GO:0006508">
    <property type="term" value="P:proteolysis"/>
    <property type="evidence" value="ECO:0007669"/>
    <property type="project" value="UniProtKB-KW"/>
</dbReference>
<keyword evidence="3 6" id="KW-0378">Hydrolase</keyword>
<evidence type="ECO:0000313" key="9">
    <source>
        <dbReference type="EMBL" id="TFZ39185.1"/>
    </source>
</evidence>
<dbReference type="InterPro" id="IPR001567">
    <property type="entry name" value="Pept_M3A_M3B_dom"/>
</dbReference>
<comment type="caution">
    <text evidence="9">The sequence shown here is derived from an EMBL/GenBank/DDBJ whole genome shotgun (WGS) entry which is preliminary data.</text>
</comment>
<dbReference type="Pfam" id="PF01432">
    <property type="entry name" value="Peptidase_M3"/>
    <property type="match status" value="1"/>
</dbReference>
<dbReference type="Pfam" id="PF08439">
    <property type="entry name" value="Peptidase_M3_N"/>
    <property type="match status" value="1"/>
</dbReference>
<evidence type="ECO:0000256" key="4">
    <source>
        <dbReference type="ARBA" id="ARBA00022833"/>
    </source>
</evidence>
<dbReference type="Gene3D" id="1.10.1370.20">
    <property type="entry name" value="Oligoendopeptidase f, C-terminal domain"/>
    <property type="match status" value="1"/>
</dbReference>
<proteinExistence type="inferred from homology"/>
<dbReference type="PANTHER" id="PTHR34217:SF1">
    <property type="entry name" value="CARBOXYPEPTIDASE 1"/>
    <property type="match status" value="1"/>
</dbReference>
<dbReference type="Gene3D" id="1.20.140.70">
    <property type="entry name" value="Oligopeptidase f, N-terminal domain"/>
    <property type="match status" value="1"/>
</dbReference>
<organism evidence="9 10">
    <name type="scientific">Soehngenia longivitae</name>
    <dbReference type="NCBI Taxonomy" id="2562294"/>
    <lineage>
        <taxon>Bacteria</taxon>
        <taxon>Bacillati</taxon>
        <taxon>Bacillota</taxon>
        <taxon>Tissierellia</taxon>
        <taxon>Tissierellales</taxon>
        <taxon>Tissierellaceae</taxon>
        <taxon>Soehngenia</taxon>
    </lineage>
</organism>
<dbReference type="InterPro" id="IPR013647">
    <property type="entry name" value="OligopepF_N_dom"/>
</dbReference>
<accession>A0A4Z0D1I8</accession>
<keyword evidence="4 6" id="KW-0862">Zinc</keyword>
<evidence type="ECO:0000256" key="5">
    <source>
        <dbReference type="ARBA" id="ARBA00023049"/>
    </source>
</evidence>
<dbReference type="NCBIfam" id="TIGR02290">
    <property type="entry name" value="M3_fam_3"/>
    <property type="match status" value="1"/>
</dbReference>
<evidence type="ECO:0000313" key="10">
    <source>
        <dbReference type="Proteomes" id="UP000298381"/>
    </source>
</evidence>
<feature type="domain" description="Peptidase M3A/M3B catalytic" evidence="7">
    <location>
        <begin position="193"/>
        <end position="574"/>
    </location>
</feature>
<evidence type="ECO:0000256" key="3">
    <source>
        <dbReference type="ARBA" id="ARBA00022801"/>
    </source>
</evidence>
<evidence type="ECO:0000256" key="1">
    <source>
        <dbReference type="ARBA" id="ARBA00022670"/>
    </source>
</evidence>
<sequence>MRWSLKELYPSFDSEEFQSDLVIFKKLVKDINTWTSEAFSNVANSKQKLEIYIDYLKQYRYYVSRLAAFAHLTNAVDANDEDAFKYLDKIEVIANEITPSIVEFQNFLLKIDDLEEIISSSDVLKEHNYFIMSNKERAKYLLPKDQEVIISKLTNTGSSAWEGLQNKVVSTLEVDMTIDGKKETLPLPVVRNLAYDANPDLRKSAYFAELESYKKIEDASSAALNGIKGEVITLCDLRGYKSPLHETLIKSRMDEETLNAMLEAMNENLDIFHKYYKKKAELLGHKKSLPFYDLFAPVGKNDRTFSYEEAINYVIDNFRTFSDRLADFVKNAFENNWLDVEPRKGKRGGAFCSNLHCIGQSRVMANFNGSFSNMTTLAHELGHAYHGFNLKDESILNSSYPMPIAETASIFCETIVVNASLREAKTIDEKIAILEESISGSGQVIVDILSRFLFESEVFERRKDHPLTVNELNEIMIDSQKKAYGDSLDENYLHPYMWINKSHYYSANLSFYNFPYAFGLLFSKGLYAKYLNDKENFVKQYDALLRETGKNDIYHVAKMMDVDVHDKNFFTSSLKLIEQEINMYVELADEIIKGMA</sequence>
<dbReference type="GO" id="GO:0046872">
    <property type="term" value="F:metal ion binding"/>
    <property type="evidence" value="ECO:0007669"/>
    <property type="project" value="UniProtKB-UniRule"/>
</dbReference>
<reference evidence="9 10" key="1">
    <citation type="submission" date="2019-03" db="EMBL/GenBank/DDBJ databases">
        <title>Draft genome sequence data and analysis of a Fermenting Bacterium, Soehngenia longevitae strain 1933PT, isolated from petroleum reservoir in Azerbaijan.</title>
        <authorList>
            <person name="Grouzdev D.S."/>
            <person name="Bidzhieva S.K."/>
            <person name="Sokolova D.S."/>
            <person name="Tourova T.P."/>
            <person name="Poltaraus A.B."/>
            <person name="Nazina T.N."/>
        </authorList>
    </citation>
    <scope>NUCLEOTIDE SEQUENCE [LARGE SCALE GENOMIC DNA]</scope>
    <source>
        <strain evidence="9 10">1933P</strain>
    </source>
</reference>
<evidence type="ECO:0000256" key="6">
    <source>
        <dbReference type="RuleBase" id="RU003435"/>
    </source>
</evidence>
<evidence type="ECO:0000259" key="8">
    <source>
        <dbReference type="Pfam" id="PF08439"/>
    </source>
</evidence>
<comment type="cofactor">
    <cofactor evidence="6">
        <name>Zn(2+)</name>
        <dbReference type="ChEBI" id="CHEBI:29105"/>
    </cofactor>
    <text evidence="6">Binds 1 zinc ion.</text>
</comment>
<keyword evidence="5 6" id="KW-0482">Metalloprotease</keyword>
<keyword evidence="10" id="KW-1185">Reference proteome</keyword>